<dbReference type="InterPro" id="IPR051059">
    <property type="entry name" value="VerF-like"/>
</dbReference>
<keyword evidence="6" id="KW-0539">Nucleus</keyword>
<dbReference type="Proteomes" id="UP000736672">
    <property type="component" value="Unassembled WGS sequence"/>
</dbReference>
<accession>A0A9P9KT25</accession>
<feature type="domain" description="C2H2-type" evidence="9">
    <location>
        <begin position="105"/>
        <end position="132"/>
    </location>
</feature>
<evidence type="ECO:0000256" key="4">
    <source>
        <dbReference type="ARBA" id="ARBA00022771"/>
    </source>
</evidence>
<keyword evidence="5" id="KW-0862">Zinc</keyword>
<evidence type="ECO:0000256" key="5">
    <source>
        <dbReference type="ARBA" id="ARBA00022833"/>
    </source>
</evidence>
<comment type="subcellular location">
    <subcellularLocation>
        <location evidence="1">Nucleus</location>
    </subcellularLocation>
</comment>
<feature type="compositionally biased region" description="Low complexity" evidence="8">
    <location>
        <begin position="44"/>
        <end position="59"/>
    </location>
</feature>
<keyword evidence="4 7" id="KW-0863">Zinc-finger</keyword>
<evidence type="ECO:0000256" key="1">
    <source>
        <dbReference type="ARBA" id="ARBA00004123"/>
    </source>
</evidence>
<gene>
    <name evidence="10" type="ORF">B0J15DRAFT_462017</name>
</gene>
<evidence type="ECO:0000256" key="7">
    <source>
        <dbReference type="PROSITE-ProRule" id="PRU00042"/>
    </source>
</evidence>
<dbReference type="Gene3D" id="3.30.160.60">
    <property type="entry name" value="Classic Zinc Finger"/>
    <property type="match status" value="1"/>
</dbReference>
<evidence type="ECO:0000256" key="8">
    <source>
        <dbReference type="SAM" id="MobiDB-lite"/>
    </source>
</evidence>
<evidence type="ECO:0000256" key="3">
    <source>
        <dbReference type="ARBA" id="ARBA00022737"/>
    </source>
</evidence>
<dbReference type="Pfam" id="PF04082">
    <property type="entry name" value="Fungal_trans"/>
    <property type="match status" value="1"/>
</dbReference>
<proteinExistence type="predicted"/>
<comment type="caution">
    <text evidence="10">The sequence shown here is derived from an EMBL/GenBank/DDBJ whole genome shotgun (WGS) entry which is preliminary data.</text>
</comment>
<dbReference type="GO" id="GO:0005634">
    <property type="term" value="C:nucleus"/>
    <property type="evidence" value="ECO:0007669"/>
    <property type="project" value="UniProtKB-SubCell"/>
</dbReference>
<evidence type="ECO:0000313" key="11">
    <source>
        <dbReference type="Proteomes" id="UP000736672"/>
    </source>
</evidence>
<dbReference type="OrthoDB" id="10018191at2759"/>
<dbReference type="PANTHER" id="PTHR40626">
    <property type="entry name" value="MIP31509P"/>
    <property type="match status" value="1"/>
</dbReference>
<organism evidence="10 11">
    <name type="scientific">Fusarium solani</name>
    <name type="common">Filamentous fungus</name>
    <dbReference type="NCBI Taxonomy" id="169388"/>
    <lineage>
        <taxon>Eukaryota</taxon>
        <taxon>Fungi</taxon>
        <taxon>Dikarya</taxon>
        <taxon>Ascomycota</taxon>
        <taxon>Pezizomycotina</taxon>
        <taxon>Sordariomycetes</taxon>
        <taxon>Hypocreomycetidae</taxon>
        <taxon>Hypocreales</taxon>
        <taxon>Nectriaceae</taxon>
        <taxon>Fusarium</taxon>
        <taxon>Fusarium solani species complex</taxon>
    </lineage>
</organism>
<protein>
    <recommendedName>
        <fullName evidence="9">C2H2-type domain-containing protein</fullName>
    </recommendedName>
</protein>
<evidence type="ECO:0000259" key="9">
    <source>
        <dbReference type="PROSITE" id="PS50157"/>
    </source>
</evidence>
<sequence length="566" mass="62074">MDQITCLGCSDYLVPETVEQHLWRRNYVIIVSISNSVTDCWRQSRPSTTSSSCSAKTLTGESKRSGTCRPRAHMIPADDIPAPTAAAGFESLSTCDVTRASEKPYRCHCGSSFSRRDLLLRHERLAHQSSQPPAFSSGEMMVASAPATITPTVEISDQNSLEGQSITVTLPPQTPVSQPFASNVARSHLSVPQHAENHPLYDFNNFLGNSSLVHLVNGTVTDETGGTDAVHPVDTPQAVYSSIPAPALWNPVDPGIASLLTAVTTCEIGVQLTNSILSDPSMQQFMDLDPDFSLPSSQTAGRYLKSFFQNCEFPIIHPQYLQSDSLSAVLGLIVLALGARHLLEGQKASLLFNASKSMAIKYWTSSQQGQPQDPRWSADQLALAFLLLLEYVKLEKAPDLLRDMNVLQSGLIFYLSISGDHTSHSSETEKQFTQWVQNETKRRIQVFGYCASILNAFLFSCLPALPKPSPYLQLPCSPDAWACSTSEESEQVEEALQSARTNRLLPWFDNILSQVEAATEPQINASTLQFAYFVAALLCRRITVLGDSLCPGPSTSSIERQRQLIE</sequence>
<dbReference type="PROSITE" id="PS50157">
    <property type="entry name" value="ZINC_FINGER_C2H2_2"/>
    <property type="match status" value="1"/>
</dbReference>
<keyword evidence="3" id="KW-0677">Repeat</keyword>
<evidence type="ECO:0000256" key="6">
    <source>
        <dbReference type="ARBA" id="ARBA00023242"/>
    </source>
</evidence>
<evidence type="ECO:0000256" key="2">
    <source>
        <dbReference type="ARBA" id="ARBA00022723"/>
    </source>
</evidence>
<dbReference type="AlphaFoldDB" id="A0A9P9KT25"/>
<dbReference type="GO" id="GO:0000785">
    <property type="term" value="C:chromatin"/>
    <property type="evidence" value="ECO:0007669"/>
    <property type="project" value="TreeGrafter"/>
</dbReference>
<keyword evidence="11" id="KW-1185">Reference proteome</keyword>
<dbReference type="InterPro" id="IPR013087">
    <property type="entry name" value="Znf_C2H2_type"/>
</dbReference>
<dbReference type="GO" id="GO:0008270">
    <property type="term" value="F:zinc ion binding"/>
    <property type="evidence" value="ECO:0007669"/>
    <property type="project" value="UniProtKB-KW"/>
</dbReference>
<dbReference type="EMBL" id="JAGTJS010000005">
    <property type="protein sequence ID" value="KAH7267977.1"/>
    <property type="molecule type" value="Genomic_DNA"/>
</dbReference>
<keyword evidence="2" id="KW-0479">Metal-binding</keyword>
<evidence type="ECO:0000313" key="10">
    <source>
        <dbReference type="EMBL" id="KAH7267977.1"/>
    </source>
</evidence>
<dbReference type="PANTHER" id="PTHR40626:SF11">
    <property type="entry name" value="ZINC FINGER PROTEIN YPR022C"/>
    <property type="match status" value="1"/>
</dbReference>
<dbReference type="GO" id="GO:0000981">
    <property type="term" value="F:DNA-binding transcription factor activity, RNA polymerase II-specific"/>
    <property type="evidence" value="ECO:0007669"/>
    <property type="project" value="InterPro"/>
</dbReference>
<dbReference type="InterPro" id="IPR007219">
    <property type="entry name" value="XnlR_reg_dom"/>
</dbReference>
<feature type="region of interest" description="Disordered" evidence="8">
    <location>
        <begin position="44"/>
        <end position="67"/>
    </location>
</feature>
<dbReference type="GO" id="GO:0000978">
    <property type="term" value="F:RNA polymerase II cis-regulatory region sequence-specific DNA binding"/>
    <property type="evidence" value="ECO:0007669"/>
    <property type="project" value="InterPro"/>
</dbReference>
<reference evidence="10" key="1">
    <citation type="journal article" date="2021" name="Nat. Commun.">
        <title>Genetic determinants of endophytism in the Arabidopsis root mycobiome.</title>
        <authorList>
            <person name="Mesny F."/>
            <person name="Miyauchi S."/>
            <person name="Thiergart T."/>
            <person name="Pickel B."/>
            <person name="Atanasova L."/>
            <person name="Karlsson M."/>
            <person name="Huettel B."/>
            <person name="Barry K.W."/>
            <person name="Haridas S."/>
            <person name="Chen C."/>
            <person name="Bauer D."/>
            <person name="Andreopoulos W."/>
            <person name="Pangilinan J."/>
            <person name="LaButti K."/>
            <person name="Riley R."/>
            <person name="Lipzen A."/>
            <person name="Clum A."/>
            <person name="Drula E."/>
            <person name="Henrissat B."/>
            <person name="Kohler A."/>
            <person name="Grigoriev I.V."/>
            <person name="Martin F.M."/>
            <person name="Hacquard S."/>
        </authorList>
    </citation>
    <scope>NUCLEOTIDE SEQUENCE</scope>
    <source>
        <strain evidence="10">FSSC 5 MPI-SDFR-AT-0091</strain>
    </source>
</reference>
<dbReference type="GO" id="GO:0006351">
    <property type="term" value="P:DNA-templated transcription"/>
    <property type="evidence" value="ECO:0007669"/>
    <property type="project" value="InterPro"/>
</dbReference>
<name>A0A9P9KT25_FUSSL</name>